<name>A0A6A5T654_9PLEO</name>
<evidence type="ECO:0000313" key="1">
    <source>
        <dbReference type="EMBL" id="KAF1946236.1"/>
    </source>
</evidence>
<keyword evidence="2" id="KW-1185">Reference proteome</keyword>
<dbReference type="AlphaFoldDB" id="A0A6A5T654"/>
<proteinExistence type="predicted"/>
<dbReference type="Proteomes" id="UP000800038">
    <property type="component" value="Unassembled WGS sequence"/>
</dbReference>
<sequence length="155" mass="17177">MLEAARSLITSARRVPSDVNFPENEVHQLSVLHKSLMQTINHLKEDDPVGSGLDKRRKALLDILDELRRSSGSMMSDKGDATVLEIQQLRTANSAFTIQVNQLQTQEQTLKSLLIITYQARTPATSSIAGMKTLNYVNMGKRKRHGAMTGPSQTS</sequence>
<gene>
    <name evidence="1" type="ORF">EJ02DRAFT_248068</name>
</gene>
<dbReference type="EMBL" id="ML976004">
    <property type="protein sequence ID" value="KAF1946236.1"/>
    <property type="molecule type" value="Genomic_DNA"/>
</dbReference>
<evidence type="ECO:0000313" key="2">
    <source>
        <dbReference type="Proteomes" id="UP000800038"/>
    </source>
</evidence>
<organism evidence="1 2">
    <name type="scientific">Clathrospora elynae</name>
    <dbReference type="NCBI Taxonomy" id="706981"/>
    <lineage>
        <taxon>Eukaryota</taxon>
        <taxon>Fungi</taxon>
        <taxon>Dikarya</taxon>
        <taxon>Ascomycota</taxon>
        <taxon>Pezizomycotina</taxon>
        <taxon>Dothideomycetes</taxon>
        <taxon>Pleosporomycetidae</taxon>
        <taxon>Pleosporales</taxon>
        <taxon>Diademaceae</taxon>
        <taxon>Clathrospora</taxon>
    </lineage>
</organism>
<reference evidence="1" key="1">
    <citation type="journal article" date="2020" name="Stud. Mycol.">
        <title>101 Dothideomycetes genomes: a test case for predicting lifestyles and emergence of pathogens.</title>
        <authorList>
            <person name="Haridas S."/>
            <person name="Albert R."/>
            <person name="Binder M."/>
            <person name="Bloem J."/>
            <person name="Labutti K."/>
            <person name="Salamov A."/>
            <person name="Andreopoulos B."/>
            <person name="Baker S."/>
            <person name="Barry K."/>
            <person name="Bills G."/>
            <person name="Bluhm B."/>
            <person name="Cannon C."/>
            <person name="Castanera R."/>
            <person name="Culley D."/>
            <person name="Daum C."/>
            <person name="Ezra D."/>
            <person name="Gonzalez J."/>
            <person name="Henrissat B."/>
            <person name="Kuo A."/>
            <person name="Liang C."/>
            <person name="Lipzen A."/>
            <person name="Lutzoni F."/>
            <person name="Magnuson J."/>
            <person name="Mondo S."/>
            <person name="Nolan M."/>
            <person name="Ohm R."/>
            <person name="Pangilinan J."/>
            <person name="Park H.-J."/>
            <person name="Ramirez L."/>
            <person name="Alfaro M."/>
            <person name="Sun H."/>
            <person name="Tritt A."/>
            <person name="Yoshinaga Y."/>
            <person name="Zwiers L.-H."/>
            <person name="Turgeon B."/>
            <person name="Goodwin S."/>
            <person name="Spatafora J."/>
            <person name="Crous P."/>
            <person name="Grigoriev I."/>
        </authorList>
    </citation>
    <scope>NUCLEOTIDE SEQUENCE</scope>
    <source>
        <strain evidence="1">CBS 161.51</strain>
    </source>
</reference>
<dbReference type="OrthoDB" id="10668175at2759"/>
<accession>A0A6A5T654</accession>
<protein>
    <submittedName>
        <fullName evidence="1">Uncharacterized protein</fullName>
    </submittedName>
</protein>